<protein>
    <submittedName>
        <fullName evidence="1">Uncharacterized protein</fullName>
    </submittedName>
</protein>
<gene>
    <name evidence="1" type="ORF">TM448B00948_0015</name>
</gene>
<sequence length="49" mass="5715">MKASDAFKIVDKIDKICKDHGLWISVKTEKKPDLKMIRIEEISIKVDEK</sequence>
<name>A0A6M3XLH0_9ZZZZ</name>
<dbReference type="AlphaFoldDB" id="A0A6M3XLH0"/>
<proteinExistence type="predicted"/>
<accession>A0A6M3XLH0</accession>
<evidence type="ECO:0000313" key="1">
    <source>
        <dbReference type="EMBL" id="QJH97205.1"/>
    </source>
</evidence>
<dbReference type="EMBL" id="MT144677">
    <property type="protein sequence ID" value="QJH97205.1"/>
    <property type="molecule type" value="Genomic_DNA"/>
</dbReference>
<organism evidence="1">
    <name type="scientific">viral metagenome</name>
    <dbReference type="NCBI Taxonomy" id="1070528"/>
    <lineage>
        <taxon>unclassified sequences</taxon>
        <taxon>metagenomes</taxon>
        <taxon>organismal metagenomes</taxon>
    </lineage>
</organism>
<reference evidence="1" key="1">
    <citation type="submission" date="2020-03" db="EMBL/GenBank/DDBJ databases">
        <title>The deep terrestrial virosphere.</title>
        <authorList>
            <person name="Holmfeldt K."/>
            <person name="Nilsson E."/>
            <person name="Simone D."/>
            <person name="Lopez-Fernandez M."/>
            <person name="Wu X."/>
            <person name="de Brujin I."/>
            <person name="Lundin D."/>
            <person name="Andersson A."/>
            <person name="Bertilsson S."/>
            <person name="Dopson M."/>
        </authorList>
    </citation>
    <scope>NUCLEOTIDE SEQUENCE</scope>
    <source>
        <strain evidence="1">TM448B00948</strain>
    </source>
</reference>